<gene>
    <name evidence="1" type="ORF">C0Q70_12816</name>
</gene>
<dbReference type="EMBL" id="PZQS01000007">
    <property type="protein sequence ID" value="PVD27649.1"/>
    <property type="molecule type" value="Genomic_DNA"/>
</dbReference>
<reference evidence="1 2" key="1">
    <citation type="submission" date="2018-04" db="EMBL/GenBank/DDBJ databases">
        <title>The genome of golden apple snail Pomacea canaliculata provides insight into stress tolerance and invasive adaptation.</title>
        <authorList>
            <person name="Liu C."/>
            <person name="Liu B."/>
            <person name="Ren Y."/>
            <person name="Zhang Y."/>
            <person name="Wang H."/>
            <person name="Li S."/>
            <person name="Jiang F."/>
            <person name="Yin L."/>
            <person name="Zhang G."/>
            <person name="Qian W."/>
            <person name="Fan W."/>
        </authorList>
    </citation>
    <scope>NUCLEOTIDE SEQUENCE [LARGE SCALE GENOMIC DNA]</scope>
    <source>
        <strain evidence="1">SZHN2017</strain>
        <tissue evidence="1">Muscle</tissue>
    </source>
</reference>
<dbReference type="AlphaFoldDB" id="A0A2T7P2K1"/>
<evidence type="ECO:0000313" key="2">
    <source>
        <dbReference type="Proteomes" id="UP000245119"/>
    </source>
</evidence>
<evidence type="ECO:0000313" key="1">
    <source>
        <dbReference type="EMBL" id="PVD27649.1"/>
    </source>
</evidence>
<comment type="caution">
    <text evidence="1">The sequence shown here is derived from an EMBL/GenBank/DDBJ whole genome shotgun (WGS) entry which is preliminary data.</text>
</comment>
<dbReference type="Proteomes" id="UP000245119">
    <property type="component" value="Linkage Group LG7"/>
</dbReference>
<sequence>MHSVGVHGVAKTYWPWRLSSSTVATGPPRLPCPATERFKATTPFERGEKQGAGVKGEGRKFCFTRSLETGARPLTCNLAGVSQANSSRLELYPVLLLKPKTVP</sequence>
<organism evidence="1 2">
    <name type="scientific">Pomacea canaliculata</name>
    <name type="common">Golden apple snail</name>
    <dbReference type="NCBI Taxonomy" id="400727"/>
    <lineage>
        <taxon>Eukaryota</taxon>
        <taxon>Metazoa</taxon>
        <taxon>Spiralia</taxon>
        <taxon>Lophotrochozoa</taxon>
        <taxon>Mollusca</taxon>
        <taxon>Gastropoda</taxon>
        <taxon>Caenogastropoda</taxon>
        <taxon>Architaenioglossa</taxon>
        <taxon>Ampullarioidea</taxon>
        <taxon>Ampullariidae</taxon>
        <taxon>Pomacea</taxon>
    </lineage>
</organism>
<accession>A0A2T7P2K1</accession>
<protein>
    <submittedName>
        <fullName evidence="1">Uncharacterized protein</fullName>
    </submittedName>
</protein>
<proteinExistence type="predicted"/>
<name>A0A2T7P2K1_POMCA</name>
<keyword evidence="2" id="KW-1185">Reference proteome</keyword>